<accession>A0A2S9T1A7</accession>
<feature type="transmembrane region" description="Helical" evidence="1">
    <location>
        <begin position="35"/>
        <end position="53"/>
    </location>
</feature>
<protein>
    <submittedName>
        <fullName evidence="2">Uncharacterized protein</fullName>
    </submittedName>
</protein>
<keyword evidence="1" id="KW-0472">Membrane</keyword>
<evidence type="ECO:0000256" key="1">
    <source>
        <dbReference type="SAM" id="Phobius"/>
    </source>
</evidence>
<organism evidence="2 3">
    <name type="scientific">Aliarcobacter cryaerophilus</name>
    <dbReference type="NCBI Taxonomy" id="28198"/>
    <lineage>
        <taxon>Bacteria</taxon>
        <taxon>Pseudomonadati</taxon>
        <taxon>Campylobacterota</taxon>
        <taxon>Epsilonproteobacteria</taxon>
        <taxon>Campylobacterales</taxon>
        <taxon>Arcobacteraceae</taxon>
        <taxon>Aliarcobacter</taxon>
    </lineage>
</organism>
<evidence type="ECO:0000313" key="2">
    <source>
        <dbReference type="EMBL" id="PRM92612.1"/>
    </source>
</evidence>
<gene>
    <name evidence="2" type="ORF">CJ673_10245</name>
</gene>
<dbReference type="EMBL" id="NXGE01000009">
    <property type="protein sequence ID" value="PRM92612.1"/>
    <property type="molecule type" value="Genomic_DNA"/>
</dbReference>
<dbReference type="AlphaFoldDB" id="A0A2S9T1A7"/>
<dbReference type="RefSeq" id="WP_105916076.1">
    <property type="nucleotide sequence ID" value="NZ_JAODCN010000010.1"/>
</dbReference>
<sequence>MAYLMYVFLLTFYIILINVKTLDKYSKKVWLKLKSSKNFIAGLLISLGISNLANKIDYLVYWDIVKIKELWFSIILV</sequence>
<dbReference type="Proteomes" id="UP000238281">
    <property type="component" value="Unassembled WGS sequence"/>
</dbReference>
<feature type="transmembrane region" description="Helical" evidence="1">
    <location>
        <begin position="6"/>
        <end position="23"/>
    </location>
</feature>
<name>A0A2S9T1A7_9BACT</name>
<comment type="caution">
    <text evidence="2">The sequence shown here is derived from an EMBL/GenBank/DDBJ whole genome shotgun (WGS) entry which is preliminary data.</text>
</comment>
<evidence type="ECO:0000313" key="3">
    <source>
        <dbReference type="Proteomes" id="UP000238281"/>
    </source>
</evidence>
<proteinExistence type="predicted"/>
<keyword evidence="1" id="KW-0812">Transmembrane</keyword>
<keyword evidence="1" id="KW-1133">Transmembrane helix</keyword>
<reference evidence="2 3" key="1">
    <citation type="submission" date="2017-09" db="EMBL/GenBank/DDBJ databases">
        <title>Reassesment of A. cryaerophilus.</title>
        <authorList>
            <person name="Perez-Cataluna A."/>
            <person name="Collado L."/>
            <person name="Salgado O."/>
            <person name="Lefinanco V."/>
            <person name="Figueras M.J."/>
        </authorList>
    </citation>
    <scope>NUCLEOTIDE SEQUENCE [LARGE SCALE GENOMIC DNA]</scope>
    <source>
        <strain evidence="2 3">LMG 10210</strain>
    </source>
</reference>